<feature type="region of interest" description="Disordered" evidence="11">
    <location>
        <begin position="330"/>
        <end position="378"/>
    </location>
</feature>
<dbReference type="InterPro" id="IPR012919">
    <property type="entry name" value="SUN_dom"/>
</dbReference>
<feature type="domain" description="SUN" evidence="13">
    <location>
        <begin position="426"/>
        <end position="597"/>
    </location>
</feature>
<keyword evidence="5 12" id="KW-1133">Transmembrane helix</keyword>
<evidence type="ECO:0000256" key="11">
    <source>
        <dbReference type="SAM" id="MobiDB-lite"/>
    </source>
</evidence>
<keyword evidence="2 12" id="KW-0812">Transmembrane</keyword>
<dbReference type="AlphaFoldDB" id="A0AAD5BE67"/>
<dbReference type="PANTHER" id="PTHR12953">
    <property type="entry name" value="MEMBRANE PROTEIN CH1 RELATED"/>
    <property type="match status" value="1"/>
</dbReference>
<feature type="transmembrane region" description="Helical" evidence="12">
    <location>
        <begin position="777"/>
        <end position="794"/>
    </location>
</feature>
<evidence type="ECO:0000256" key="5">
    <source>
        <dbReference type="ARBA" id="ARBA00022989"/>
    </source>
</evidence>
<comment type="subunit">
    <text evidence="9">Interacts with EMP65.</text>
</comment>
<name>A0AAD5BE67_9ASCO</name>
<dbReference type="Proteomes" id="UP001204833">
    <property type="component" value="Unassembled WGS sequence"/>
</dbReference>
<evidence type="ECO:0000256" key="9">
    <source>
        <dbReference type="ARBA" id="ARBA00064635"/>
    </source>
</evidence>
<dbReference type="InterPro" id="IPR006939">
    <property type="entry name" value="SNF5"/>
</dbReference>
<evidence type="ECO:0000313" key="15">
    <source>
        <dbReference type="Proteomes" id="UP001204833"/>
    </source>
</evidence>
<sequence length="861" mass="97916">MVSYETSSFQVQGLVSSISKRLSSETNSLLLNAIPTGRQAKRHAQQINYSEDFIDDFEIENSPADLPLSGQDSGRNLNESKTQVDAQKYGPARNTPRINTLEDESNLNGQTNKPEILIPIKLNLESTVSNHKVNDIFMWNLNESLITPTDFAAILCNDLELPNPMIAQVSDSITQQIEEYSYASNLTIPNKNPCNVIIDLSVNLNKQLYQDRIEWDLNQNDITPEKFAEIVVADLGLSLEFNLAISHALHEVIIRVKKEIIEGSFNNEIHNLHLVKGIFFEQGLRIFTENSVNNGNDHWEPSVEILSSSEIERRENERIRNLRRLKRESMRRDYDDNKRRNVGRRRRGDDDEWSNNGSLTKPSTMDYSPINYTLPRGPQKLYLQSPAHHQRSNNDSQPDSVLDDCRFMSFEEWKKQKIDTNLSVSNSSRTTARNNSTAVAVVEINTEHEATTYKNKFNFASADCAATIVKTNSQAKGASAILKENKDSYLLNQCSVPNKFIIIELCQDILVSQVVLGNYEFFSSTFKDIRVSVSDRFPTQNWRELGDFTADNIRDVQTFDIANPLIWARYLKLDILSHYGNEFYCPISVVRVHGKTMIDEFKEDEEISQLPNSEPTKVSELEERDSELETFLSDNSFNECNVVLPHLLLNEFLKNHSSIQNSQCLPGEGINTSSGPVTTTTATLATTQESIYKNIIKRLTLLESNATLSLLYIEEQSKLLSTAFSTLEKRQSTNFNNLLKSVNSTLIHSLALFKESFNDMNESMEVMNRDLTFQKRLSFINSLIIICLLVYVILTREISVQVPTGDASEKRPRPVAIQDKDKLNTAQDRHGKDEIVHVSDPVLAPLRSMNLENQLKHRKST</sequence>
<evidence type="ECO:0000256" key="2">
    <source>
        <dbReference type="ARBA" id="ARBA00022692"/>
    </source>
</evidence>
<comment type="similarity">
    <text evidence="8">Belongs to the SLP1 family.</text>
</comment>
<keyword evidence="6 12" id="KW-0472">Membrane</keyword>
<organism evidence="14 15">
    <name type="scientific">Candida theae</name>
    <dbReference type="NCBI Taxonomy" id="1198502"/>
    <lineage>
        <taxon>Eukaryota</taxon>
        <taxon>Fungi</taxon>
        <taxon>Dikarya</taxon>
        <taxon>Ascomycota</taxon>
        <taxon>Saccharomycotina</taxon>
        <taxon>Pichiomycetes</taxon>
        <taxon>Debaryomycetaceae</taxon>
        <taxon>Candida/Lodderomyces clade</taxon>
        <taxon>Candida</taxon>
    </lineage>
</organism>
<feature type="region of interest" description="Disordered" evidence="11">
    <location>
        <begin position="64"/>
        <end position="110"/>
    </location>
</feature>
<evidence type="ECO:0000256" key="7">
    <source>
        <dbReference type="ARBA" id="ARBA00023180"/>
    </source>
</evidence>
<evidence type="ECO:0000256" key="8">
    <source>
        <dbReference type="ARBA" id="ARBA00061226"/>
    </source>
</evidence>
<feature type="compositionally biased region" description="Polar residues" evidence="11">
    <location>
        <begin position="354"/>
        <end position="366"/>
    </location>
</feature>
<comment type="subcellular location">
    <subcellularLocation>
        <location evidence="1">Endoplasmic reticulum membrane</location>
        <topology evidence="1">Single-pass type I membrane protein</topology>
    </subcellularLocation>
</comment>
<dbReference type="PROSITE" id="PS51469">
    <property type="entry name" value="SUN"/>
    <property type="match status" value="1"/>
</dbReference>
<keyword evidence="15" id="KW-1185">Reference proteome</keyword>
<dbReference type="GO" id="GO:0000228">
    <property type="term" value="C:nuclear chromosome"/>
    <property type="evidence" value="ECO:0007669"/>
    <property type="project" value="InterPro"/>
</dbReference>
<dbReference type="Pfam" id="PF04855">
    <property type="entry name" value="SNF5"/>
    <property type="match status" value="1"/>
</dbReference>
<evidence type="ECO:0000313" key="14">
    <source>
        <dbReference type="EMBL" id="KAI5957995.1"/>
    </source>
</evidence>
<evidence type="ECO:0000256" key="6">
    <source>
        <dbReference type="ARBA" id="ARBA00023136"/>
    </source>
</evidence>
<accession>A0AAD5BE67</accession>
<feature type="region of interest" description="Disordered" evidence="11">
    <location>
        <begin position="803"/>
        <end position="836"/>
    </location>
</feature>
<evidence type="ECO:0000256" key="10">
    <source>
        <dbReference type="ARBA" id="ARBA00075366"/>
    </source>
</evidence>
<dbReference type="Gene3D" id="2.60.120.260">
    <property type="entry name" value="Galactose-binding domain-like"/>
    <property type="match status" value="1"/>
</dbReference>
<evidence type="ECO:0000256" key="12">
    <source>
        <dbReference type="SAM" id="Phobius"/>
    </source>
</evidence>
<dbReference type="GeneID" id="76150862"/>
<evidence type="ECO:0000256" key="3">
    <source>
        <dbReference type="ARBA" id="ARBA00022729"/>
    </source>
</evidence>
<dbReference type="GO" id="GO:0006338">
    <property type="term" value="P:chromatin remodeling"/>
    <property type="evidence" value="ECO:0007669"/>
    <property type="project" value="InterPro"/>
</dbReference>
<dbReference type="RefSeq" id="XP_051608630.1">
    <property type="nucleotide sequence ID" value="XM_051752155.1"/>
</dbReference>
<reference evidence="14 15" key="1">
    <citation type="journal article" date="2022" name="DNA Res.">
        <title>Genome analysis of five recently described species of the CUG-Ser clade uncovers Candida theae as a new hybrid lineage with pathogenic potential in the Candida parapsilosis species complex.</title>
        <authorList>
            <person name="Mixao V."/>
            <person name="Del Olmo V."/>
            <person name="Hegedusova E."/>
            <person name="Saus E."/>
            <person name="Pryszcz L."/>
            <person name="Cillingova A."/>
            <person name="Nosek J."/>
            <person name="Gabaldon T."/>
        </authorList>
    </citation>
    <scope>NUCLEOTIDE SEQUENCE [LARGE SCALE GENOMIC DNA]</scope>
    <source>
        <strain evidence="14 15">CBS 12239</strain>
    </source>
</reference>
<comment type="caution">
    <text evidence="14">The sequence shown here is derived from an EMBL/GenBank/DDBJ whole genome shotgun (WGS) entry which is preliminary data.</text>
</comment>
<dbReference type="PANTHER" id="PTHR12953:SF0">
    <property type="entry name" value="SUN DOMAIN-CONTAINING OSSIFICATION FACTOR"/>
    <property type="match status" value="1"/>
</dbReference>
<dbReference type="SUPFAM" id="SSF49785">
    <property type="entry name" value="Galactose-binding domain-like"/>
    <property type="match status" value="1"/>
</dbReference>
<dbReference type="EMBL" id="JAIHNG010000119">
    <property type="protein sequence ID" value="KAI5957995.1"/>
    <property type="molecule type" value="Genomic_DNA"/>
</dbReference>
<evidence type="ECO:0000256" key="1">
    <source>
        <dbReference type="ARBA" id="ARBA00004115"/>
    </source>
</evidence>
<keyword evidence="7" id="KW-0325">Glycoprotein</keyword>
<keyword evidence="3" id="KW-0732">Signal</keyword>
<dbReference type="InterPro" id="IPR008979">
    <property type="entry name" value="Galactose-bd-like_sf"/>
</dbReference>
<protein>
    <recommendedName>
        <fullName evidence="10">SUN-like protein 1</fullName>
    </recommendedName>
</protein>
<feature type="compositionally biased region" description="Polar residues" evidence="11">
    <location>
        <begin position="70"/>
        <end position="85"/>
    </location>
</feature>
<proteinExistence type="inferred from homology"/>
<dbReference type="Pfam" id="PF07738">
    <property type="entry name" value="Sad1_UNC"/>
    <property type="match status" value="1"/>
</dbReference>
<dbReference type="GO" id="GO:0005789">
    <property type="term" value="C:endoplasmic reticulum membrane"/>
    <property type="evidence" value="ECO:0007669"/>
    <property type="project" value="UniProtKB-SubCell"/>
</dbReference>
<feature type="compositionally biased region" description="Basic and acidic residues" evidence="11">
    <location>
        <begin position="807"/>
        <end position="836"/>
    </location>
</feature>
<gene>
    <name evidence="14" type="ORF">KGF57_002803</name>
</gene>
<feature type="compositionally biased region" description="Basic and acidic residues" evidence="11">
    <location>
        <begin position="330"/>
        <end position="339"/>
    </location>
</feature>
<dbReference type="GO" id="GO:0034975">
    <property type="term" value="P:protein folding in endoplasmic reticulum"/>
    <property type="evidence" value="ECO:0007669"/>
    <property type="project" value="TreeGrafter"/>
</dbReference>
<dbReference type="FunFam" id="2.60.120.260:FF:000099">
    <property type="entry name" value="Uncharacterized protein, isoform C"/>
    <property type="match status" value="1"/>
</dbReference>
<evidence type="ECO:0000256" key="4">
    <source>
        <dbReference type="ARBA" id="ARBA00022824"/>
    </source>
</evidence>
<keyword evidence="4" id="KW-0256">Endoplasmic reticulum</keyword>
<evidence type="ECO:0000259" key="13">
    <source>
        <dbReference type="PROSITE" id="PS51469"/>
    </source>
</evidence>
<dbReference type="InterPro" id="IPR045120">
    <property type="entry name" value="Suco/Slp1-like"/>
</dbReference>